<feature type="compositionally biased region" description="Basic and acidic residues" evidence="6">
    <location>
        <begin position="72"/>
        <end position="104"/>
    </location>
</feature>
<keyword evidence="10" id="KW-1185">Reference proteome</keyword>
<feature type="region of interest" description="Disordered" evidence="6">
    <location>
        <begin position="61"/>
        <end position="130"/>
    </location>
</feature>
<evidence type="ECO:0000259" key="8">
    <source>
        <dbReference type="Pfam" id="PF13396"/>
    </source>
</evidence>
<evidence type="ECO:0000256" key="3">
    <source>
        <dbReference type="ARBA" id="ARBA00022692"/>
    </source>
</evidence>
<dbReference type="RefSeq" id="WP_343957153.1">
    <property type="nucleotide sequence ID" value="NZ_BAAAKZ010000001.1"/>
</dbReference>
<feature type="compositionally biased region" description="Basic and acidic residues" evidence="6">
    <location>
        <begin position="114"/>
        <end position="130"/>
    </location>
</feature>
<proteinExistence type="predicted"/>
<evidence type="ECO:0000256" key="6">
    <source>
        <dbReference type="SAM" id="MobiDB-lite"/>
    </source>
</evidence>
<dbReference type="Pfam" id="PF13396">
    <property type="entry name" value="PLDc_N"/>
    <property type="match status" value="1"/>
</dbReference>
<evidence type="ECO:0000313" key="10">
    <source>
        <dbReference type="Proteomes" id="UP001597181"/>
    </source>
</evidence>
<name>A0ABW3TLK0_9MICO</name>
<evidence type="ECO:0000313" key="9">
    <source>
        <dbReference type="EMBL" id="MFD1201182.1"/>
    </source>
</evidence>
<evidence type="ECO:0000256" key="4">
    <source>
        <dbReference type="ARBA" id="ARBA00022989"/>
    </source>
</evidence>
<gene>
    <name evidence="9" type="ORF">ACFQ3U_04670</name>
</gene>
<sequence length="130" mass="14347">MVRFIIIGAVIAVAFTLYSLVDAAMTDHSRARGVSKPVWIVIIVLLPVVGAVLWLMIGKGSPTSGPGAKQHLAPDDDPRFTGRQLSDSERESLRDLEERLKELDNETFPGEEPGEPRPGEERDRGQDKTR</sequence>
<dbReference type="Proteomes" id="UP001597181">
    <property type="component" value="Unassembled WGS sequence"/>
</dbReference>
<keyword evidence="2" id="KW-1003">Cell membrane</keyword>
<protein>
    <submittedName>
        <fullName evidence="9">PLD nuclease N-terminal domain-containing protein</fullName>
    </submittedName>
</protein>
<feature type="domain" description="Cardiolipin synthase N-terminal" evidence="8">
    <location>
        <begin position="15"/>
        <end position="58"/>
    </location>
</feature>
<feature type="transmembrane region" description="Helical" evidence="7">
    <location>
        <begin position="39"/>
        <end position="57"/>
    </location>
</feature>
<keyword evidence="4 7" id="KW-1133">Transmembrane helix</keyword>
<evidence type="ECO:0000256" key="7">
    <source>
        <dbReference type="SAM" id="Phobius"/>
    </source>
</evidence>
<dbReference type="EMBL" id="JBHTLY010000002">
    <property type="protein sequence ID" value="MFD1201182.1"/>
    <property type="molecule type" value="Genomic_DNA"/>
</dbReference>
<evidence type="ECO:0000256" key="2">
    <source>
        <dbReference type="ARBA" id="ARBA00022475"/>
    </source>
</evidence>
<comment type="caution">
    <text evidence="9">The sequence shown here is derived from an EMBL/GenBank/DDBJ whole genome shotgun (WGS) entry which is preliminary data.</text>
</comment>
<dbReference type="InterPro" id="IPR027379">
    <property type="entry name" value="CLS_N"/>
</dbReference>
<reference evidence="10" key="1">
    <citation type="journal article" date="2019" name="Int. J. Syst. Evol. Microbiol.">
        <title>The Global Catalogue of Microorganisms (GCM) 10K type strain sequencing project: providing services to taxonomists for standard genome sequencing and annotation.</title>
        <authorList>
            <consortium name="The Broad Institute Genomics Platform"/>
            <consortium name="The Broad Institute Genome Sequencing Center for Infectious Disease"/>
            <person name="Wu L."/>
            <person name="Ma J."/>
        </authorList>
    </citation>
    <scope>NUCLEOTIDE SEQUENCE [LARGE SCALE GENOMIC DNA]</scope>
    <source>
        <strain evidence="10">CCUG 50213</strain>
    </source>
</reference>
<comment type="subcellular location">
    <subcellularLocation>
        <location evidence="1">Cell membrane</location>
        <topology evidence="1">Multi-pass membrane protein</topology>
    </subcellularLocation>
</comment>
<keyword evidence="3 7" id="KW-0812">Transmembrane</keyword>
<accession>A0ABW3TLK0</accession>
<evidence type="ECO:0000256" key="5">
    <source>
        <dbReference type="ARBA" id="ARBA00023136"/>
    </source>
</evidence>
<keyword evidence="5 7" id="KW-0472">Membrane</keyword>
<evidence type="ECO:0000256" key="1">
    <source>
        <dbReference type="ARBA" id="ARBA00004651"/>
    </source>
</evidence>
<organism evidence="9 10">
    <name type="scientific">Leucobacter albus</name>
    <dbReference type="NCBI Taxonomy" id="272210"/>
    <lineage>
        <taxon>Bacteria</taxon>
        <taxon>Bacillati</taxon>
        <taxon>Actinomycetota</taxon>
        <taxon>Actinomycetes</taxon>
        <taxon>Micrococcales</taxon>
        <taxon>Microbacteriaceae</taxon>
        <taxon>Leucobacter</taxon>
    </lineage>
</organism>